<dbReference type="InterPro" id="IPR039537">
    <property type="entry name" value="Retrotran_Ty1/copia-like"/>
</dbReference>
<dbReference type="Pfam" id="PF13976">
    <property type="entry name" value="gag_pre-integrs"/>
    <property type="match status" value="1"/>
</dbReference>
<sequence length="1055" mass="119997">MESLNPQVVAVAKLVILNPNEFDLWKMRIEQYFLMTNYSIWEVILNEWKTYTLIWRNKADLEEHSLDDLFNNLKIYEAEVKGSSPSSQNIQTIAFVSLNTTDIINDSSSDAVIYSFFASQSNSPQLDNEDLKQIDPDDLDEMDLKWQMAMITITARRFLKRTGRNLELHSHESDNKVPKNPENDSESITNMFNVESSTHKLSNDISKTHRPDASIVEDWISDSEMKLRLKFEEIDGGYVAFGGNPKGGMISGKGKIKTGKLDFDDVYFVNELKFNLFSVSQICDKKNNVFFTDTEGVILSSDYKLPDENHGLLRVSRENNMYNVDLKNVVPSGGLTCLFAKATLDESNLWHMRLGHINFKTMNKLVTGNLVRGLPSKIFENNHTCVACKKGKQHKASCKSKPVSFICHPLQRLHMDLFGPTFVKSLNKKNYCLVVTDDYSRVNAVSALVTAVGPNPTNNTNSFNNDSPFVNDVSPNFGIARKYSFVDPFKYLNDTDMPELEDIVYSDDEEDVSVDADLSNLETNIHGHTQVEGIDYDEVFASVARIEAIRLFLTYDSFMGFMVYQMDVKRAFLYETIKESYELMLFGLLTVAAVKLMLLDASEGFDQIMHFLNAHTIKYALVVNPTMYVSCIKQFWATATVKKVNDVVQLHALIDGKKVVVSKAIIRRDLHLDDADGVKCLSNEDIFQGLAEEEVEVPISPSPPFLQDPTPTPHAIPSQDQPSTPHASPPQEQPTTTFESYMPLLATLMETCATLSQKVAERMHPNRGKIATIDDDEGITLVDVKTDKEVVAMDAETQERLNQEDVSATEPIYDDKEENIDWSAVAEQVQARHLESIKKYQDLKKKPISIAQAMKNMIIHLKNMAGYKMVFFRGMTFDKESFKKLRAAEVLGCESTQEVPSNDTKEMFEEDVQNMFGIVLVGFDREDLVALWNLVKEKFNLAIPSEDKEKALWVELKRLFEPDVDDVLWKLQRYMYALLTWKLYTDSGVHHVPSTRGHDIFMLTEKDYPLSNDVMILMLSGKLQVEEDNEMARDLVMKIFMEANKPRSKSLDTSF</sequence>
<accession>A0A699HKG9</accession>
<feature type="compositionally biased region" description="Pro residues" evidence="3">
    <location>
        <begin position="700"/>
        <end position="714"/>
    </location>
</feature>
<keyword evidence="2" id="KW-0378">Hydrolase</keyword>
<evidence type="ECO:0000256" key="2">
    <source>
        <dbReference type="ARBA" id="ARBA00022801"/>
    </source>
</evidence>
<dbReference type="PANTHER" id="PTHR42648">
    <property type="entry name" value="TRANSPOSASE, PUTATIVE-RELATED"/>
    <property type="match status" value="1"/>
</dbReference>
<evidence type="ECO:0000259" key="5">
    <source>
        <dbReference type="Pfam" id="PF13976"/>
    </source>
</evidence>
<comment type="caution">
    <text evidence="6">The sequence shown here is derived from an EMBL/GenBank/DDBJ whole genome shotgun (WGS) entry which is preliminary data.</text>
</comment>
<organism evidence="6">
    <name type="scientific">Tanacetum cinerariifolium</name>
    <name type="common">Dalmatian daisy</name>
    <name type="synonym">Chrysanthemum cinerariifolium</name>
    <dbReference type="NCBI Taxonomy" id="118510"/>
    <lineage>
        <taxon>Eukaryota</taxon>
        <taxon>Viridiplantae</taxon>
        <taxon>Streptophyta</taxon>
        <taxon>Embryophyta</taxon>
        <taxon>Tracheophyta</taxon>
        <taxon>Spermatophyta</taxon>
        <taxon>Magnoliopsida</taxon>
        <taxon>eudicotyledons</taxon>
        <taxon>Gunneridae</taxon>
        <taxon>Pentapetalae</taxon>
        <taxon>asterids</taxon>
        <taxon>campanulids</taxon>
        <taxon>Asterales</taxon>
        <taxon>Asteraceae</taxon>
        <taxon>Asteroideae</taxon>
        <taxon>Anthemideae</taxon>
        <taxon>Anthemidinae</taxon>
        <taxon>Tanacetum</taxon>
    </lineage>
</organism>
<evidence type="ECO:0000313" key="6">
    <source>
        <dbReference type="EMBL" id="GEY33184.1"/>
    </source>
</evidence>
<dbReference type="Pfam" id="PF07727">
    <property type="entry name" value="RVT_2"/>
    <property type="match status" value="1"/>
</dbReference>
<evidence type="ECO:0000256" key="3">
    <source>
        <dbReference type="SAM" id="MobiDB-lite"/>
    </source>
</evidence>
<dbReference type="GO" id="GO:0016787">
    <property type="term" value="F:hydrolase activity"/>
    <property type="evidence" value="ECO:0007669"/>
    <property type="project" value="UniProtKB-KW"/>
</dbReference>
<dbReference type="InterPro" id="IPR025724">
    <property type="entry name" value="GAG-pre-integrase_dom"/>
</dbReference>
<evidence type="ECO:0000256" key="1">
    <source>
        <dbReference type="ARBA" id="ARBA00022723"/>
    </source>
</evidence>
<protein>
    <submittedName>
        <fullName evidence="6">Putative ribonuclease H-like domain-containing protein</fullName>
    </submittedName>
</protein>
<dbReference type="EMBL" id="BKCJ010169795">
    <property type="protein sequence ID" value="GEY33184.1"/>
    <property type="molecule type" value="Genomic_DNA"/>
</dbReference>
<feature type="domain" description="GAG-pre-integrase" evidence="5">
    <location>
        <begin position="320"/>
        <end position="393"/>
    </location>
</feature>
<feature type="domain" description="Reverse transcriptase Ty1/copia-type" evidence="4">
    <location>
        <begin position="525"/>
        <end position="580"/>
    </location>
</feature>
<dbReference type="GO" id="GO:0046872">
    <property type="term" value="F:metal ion binding"/>
    <property type="evidence" value="ECO:0007669"/>
    <property type="project" value="UniProtKB-KW"/>
</dbReference>
<proteinExistence type="predicted"/>
<keyword evidence="1" id="KW-0479">Metal-binding</keyword>
<dbReference type="PANTHER" id="PTHR42648:SF32">
    <property type="entry name" value="RIBONUCLEASE H-LIKE DOMAIN, GAG-PRE-INTEGRASE DOMAIN PROTEIN-RELATED"/>
    <property type="match status" value="1"/>
</dbReference>
<gene>
    <name evidence="6" type="ORF">Tci_405158</name>
</gene>
<reference evidence="6" key="1">
    <citation type="journal article" date="2019" name="Sci. Rep.">
        <title>Draft genome of Tanacetum cinerariifolium, the natural source of mosquito coil.</title>
        <authorList>
            <person name="Yamashiro T."/>
            <person name="Shiraishi A."/>
            <person name="Satake H."/>
            <person name="Nakayama K."/>
        </authorList>
    </citation>
    <scope>NUCLEOTIDE SEQUENCE</scope>
</reference>
<dbReference type="InterPro" id="IPR013103">
    <property type="entry name" value="RVT_2"/>
</dbReference>
<dbReference type="AlphaFoldDB" id="A0A699HKG9"/>
<evidence type="ECO:0000259" key="4">
    <source>
        <dbReference type="Pfam" id="PF07727"/>
    </source>
</evidence>
<name>A0A699HKG9_TANCI</name>
<feature type="region of interest" description="Disordered" evidence="3">
    <location>
        <begin position="699"/>
        <end position="736"/>
    </location>
</feature>